<sequence>IQQQTEILDSIQINEIEEPVINLHNETIEDVVTTLIYNITKYFIEDPTCSTDKTADQLSNLKCRKLQDFRWYKDTFMTKILIREMLINHKEKFITGLPTLFSEKIKSKYHEQYNGIVTYDTLIYGDIVSIITKTGLEIIPCLHLACPSGFKIIETDASDIGNGGILKQIIGNQKQLVQFTSGSWNLTQSN</sequence>
<gene>
    <name evidence="1" type="ORF">CFOL_v3_04167</name>
</gene>
<evidence type="ECO:0008006" key="3">
    <source>
        <dbReference type="Google" id="ProtNLM"/>
    </source>
</evidence>
<evidence type="ECO:0000313" key="1">
    <source>
        <dbReference type="EMBL" id="GAV60638.1"/>
    </source>
</evidence>
<comment type="caution">
    <text evidence="1">The sequence shown here is derived from an EMBL/GenBank/DDBJ whole genome shotgun (WGS) entry which is preliminary data.</text>
</comment>
<dbReference type="EMBL" id="BDDD01000161">
    <property type="protein sequence ID" value="GAV60638.1"/>
    <property type="molecule type" value="Genomic_DNA"/>
</dbReference>
<dbReference type="AlphaFoldDB" id="A0A1Q3AY58"/>
<organism evidence="1 2">
    <name type="scientific">Cephalotus follicularis</name>
    <name type="common">Albany pitcher plant</name>
    <dbReference type="NCBI Taxonomy" id="3775"/>
    <lineage>
        <taxon>Eukaryota</taxon>
        <taxon>Viridiplantae</taxon>
        <taxon>Streptophyta</taxon>
        <taxon>Embryophyta</taxon>
        <taxon>Tracheophyta</taxon>
        <taxon>Spermatophyta</taxon>
        <taxon>Magnoliopsida</taxon>
        <taxon>eudicotyledons</taxon>
        <taxon>Gunneridae</taxon>
        <taxon>Pentapetalae</taxon>
        <taxon>rosids</taxon>
        <taxon>fabids</taxon>
        <taxon>Oxalidales</taxon>
        <taxon>Cephalotaceae</taxon>
        <taxon>Cephalotus</taxon>
    </lineage>
</organism>
<keyword evidence="2" id="KW-1185">Reference proteome</keyword>
<accession>A0A1Q3AY58</accession>
<feature type="non-terminal residue" evidence="1">
    <location>
        <position position="190"/>
    </location>
</feature>
<dbReference type="Pfam" id="PF22909">
    <property type="entry name" value="Caulimovir_coat_dom"/>
    <property type="match status" value="1"/>
</dbReference>
<reference evidence="2" key="1">
    <citation type="submission" date="2016-04" db="EMBL/GenBank/DDBJ databases">
        <title>Cephalotus genome sequencing.</title>
        <authorList>
            <person name="Fukushima K."/>
            <person name="Hasebe M."/>
            <person name="Fang X."/>
        </authorList>
    </citation>
    <scope>NUCLEOTIDE SEQUENCE [LARGE SCALE GENOMIC DNA]</scope>
    <source>
        <strain evidence="2">cv. St1</strain>
    </source>
</reference>
<dbReference type="Proteomes" id="UP000187406">
    <property type="component" value="Unassembled WGS sequence"/>
</dbReference>
<dbReference type="PANTHER" id="PTHR33054:SF9">
    <property type="entry name" value="CCHC-TYPE DOMAIN-CONTAINING PROTEIN"/>
    <property type="match status" value="1"/>
</dbReference>
<dbReference type="InParanoid" id="A0A1Q3AY58"/>
<dbReference type="OrthoDB" id="1735266at2759"/>
<proteinExistence type="predicted"/>
<feature type="non-terminal residue" evidence="1">
    <location>
        <position position="1"/>
    </location>
</feature>
<name>A0A1Q3AY58_CEPFO</name>
<protein>
    <recommendedName>
        <fullName evidence="3">MP domain-containing protein</fullName>
    </recommendedName>
</protein>
<evidence type="ECO:0000313" key="2">
    <source>
        <dbReference type="Proteomes" id="UP000187406"/>
    </source>
</evidence>
<dbReference type="PANTHER" id="PTHR33054">
    <property type="entry name" value="CCHC-TYPE DOMAIN-CONTAINING PROTEIN"/>
    <property type="match status" value="1"/>
</dbReference>